<feature type="compositionally biased region" description="Gly residues" evidence="1">
    <location>
        <begin position="324"/>
        <end position="367"/>
    </location>
</feature>
<dbReference type="Proteomes" id="UP001064896">
    <property type="component" value="Chromosome"/>
</dbReference>
<sequence length="418" mass="40894">MSVQPGVTYKRYVANGVATIYSIPFLIVNAADLMITLNGVEVTSGFTLTGVGNPTSTCTFAVAPTGDLLFQLDMIYQRQDDFQENGDFLAATVNREYDRLWLAVKQVSGGISRSLTVSVLEPEGIAPIPLAAERALRVQAYDASGVPVMSNLTLAQLEAQPAGAAASAAAAAASASDASSSRAWASLKADQAAASEAAASASATLSQRWANEAEDVVVSGGQYSSYHWSRKSQAALTSLQNRPGGLVKETIYATPGSFTFTKDSTTKSIMVEVWGGGGPGGAGGSNGGTSSFGTISATGGAPGSGGFGGAPGSGSGGDLNITGAPGGGIDASGYGAPGGSAPRGGSGGRGGGTGTSGAQPGGGGGASGTTSQTGGSGGYSYGRIASPTNTYSVVVGAAGSGSSGSAGGAGMVIVREYA</sequence>
<protein>
    <recommendedName>
        <fullName evidence="4">Phage tail protein</fullName>
    </recommendedName>
</protein>
<accession>A0ABM7LJ96</accession>
<feature type="region of interest" description="Disordered" evidence="1">
    <location>
        <begin position="280"/>
        <end position="381"/>
    </location>
</feature>
<reference evidence="2" key="1">
    <citation type="submission" date="2020-05" db="EMBL/GenBank/DDBJ databases">
        <title>Complete genome sequence of Pseudomonas sp. Sm006.</title>
        <authorList>
            <person name="Takeuchi K."/>
            <person name="Someya N."/>
        </authorList>
    </citation>
    <scope>NUCLEOTIDE SEQUENCE</scope>
    <source>
        <strain evidence="2">Sm006</strain>
    </source>
</reference>
<evidence type="ECO:0000256" key="1">
    <source>
        <dbReference type="SAM" id="MobiDB-lite"/>
    </source>
</evidence>
<evidence type="ECO:0008006" key="4">
    <source>
        <dbReference type="Google" id="ProtNLM"/>
    </source>
</evidence>
<dbReference type="RefSeq" id="WP_265169183.1">
    <property type="nucleotide sequence ID" value="NZ_AP023081.1"/>
</dbReference>
<organism evidence="2 3">
    <name type="scientific">Pseudomonas solani</name>
    <dbReference type="NCBI Taxonomy" id="2731552"/>
    <lineage>
        <taxon>Bacteria</taxon>
        <taxon>Pseudomonadati</taxon>
        <taxon>Pseudomonadota</taxon>
        <taxon>Gammaproteobacteria</taxon>
        <taxon>Pseudomonadales</taxon>
        <taxon>Pseudomonadaceae</taxon>
        <taxon>Pseudomonas</taxon>
    </lineage>
</organism>
<dbReference type="EMBL" id="AP023081">
    <property type="protein sequence ID" value="BCD89691.1"/>
    <property type="molecule type" value="Genomic_DNA"/>
</dbReference>
<keyword evidence="3" id="KW-1185">Reference proteome</keyword>
<feature type="compositionally biased region" description="Gly residues" evidence="1">
    <location>
        <begin position="300"/>
        <end position="317"/>
    </location>
</feature>
<gene>
    <name evidence="2" type="ORF">PSm6_60980</name>
</gene>
<proteinExistence type="predicted"/>
<feature type="compositionally biased region" description="Low complexity" evidence="1">
    <location>
        <begin position="288"/>
        <end position="299"/>
    </location>
</feature>
<evidence type="ECO:0000313" key="2">
    <source>
        <dbReference type="EMBL" id="BCD89691.1"/>
    </source>
</evidence>
<name>A0ABM7LJ96_9PSED</name>
<evidence type="ECO:0000313" key="3">
    <source>
        <dbReference type="Proteomes" id="UP001064896"/>
    </source>
</evidence>